<sequence length="67" mass="7700">MHNLVIFDMDGVLADTGPIHFESWVKMANKIGVKFTKEYFEQTFGEQSVPIVRRLVGSEADHEYIVK</sequence>
<dbReference type="InterPro" id="IPR023198">
    <property type="entry name" value="PGP-like_dom2"/>
</dbReference>
<accession>X1KUF7</accession>
<name>X1KUF7_9ZZZZ</name>
<proteinExistence type="predicted"/>
<dbReference type="InterPro" id="IPR036412">
    <property type="entry name" value="HAD-like_sf"/>
</dbReference>
<evidence type="ECO:0000313" key="1">
    <source>
        <dbReference type="EMBL" id="GAH97265.1"/>
    </source>
</evidence>
<dbReference type="Pfam" id="PF13419">
    <property type="entry name" value="HAD_2"/>
    <property type="match status" value="1"/>
</dbReference>
<comment type="caution">
    <text evidence="1">The sequence shown here is derived from an EMBL/GenBank/DDBJ whole genome shotgun (WGS) entry which is preliminary data.</text>
</comment>
<dbReference type="EMBL" id="BARU01045861">
    <property type="protein sequence ID" value="GAH97265.1"/>
    <property type="molecule type" value="Genomic_DNA"/>
</dbReference>
<gene>
    <name evidence="1" type="ORF">S03H2_69417</name>
</gene>
<dbReference type="InterPro" id="IPR041492">
    <property type="entry name" value="HAD_2"/>
</dbReference>
<dbReference type="Gene3D" id="3.40.50.1000">
    <property type="entry name" value="HAD superfamily/HAD-like"/>
    <property type="match status" value="1"/>
</dbReference>
<dbReference type="InterPro" id="IPR023214">
    <property type="entry name" value="HAD_sf"/>
</dbReference>
<dbReference type="Gene3D" id="1.10.150.240">
    <property type="entry name" value="Putative phosphatase, domain 2"/>
    <property type="match status" value="1"/>
</dbReference>
<organism evidence="1">
    <name type="scientific">marine sediment metagenome</name>
    <dbReference type="NCBI Taxonomy" id="412755"/>
    <lineage>
        <taxon>unclassified sequences</taxon>
        <taxon>metagenomes</taxon>
        <taxon>ecological metagenomes</taxon>
    </lineage>
</organism>
<feature type="non-terminal residue" evidence="1">
    <location>
        <position position="67"/>
    </location>
</feature>
<dbReference type="AlphaFoldDB" id="X1KUF7"/>
<dbReference type="SUPFAM" id="SSF56784">
    <property type="entry name" value="HAD-like"/>
    <property type="match status" value="1"/>
</dbReference>
<protein>
    <recommendedName>
        <fullName evidence="2">HAD family phosphatase</fullName>
    </recommendedName>
</protein>
<reference evidence="1" key="1">
    <citation type="journal article" date="2014" name="Front. Microbiol.">
        <title>High frequency of phylogenetically diverse reductive dehalogenase-homologous genes in deep subseafloor sedimentary metagenomes.</title>
        <authorList>
            <person name="Kawai M."/>
            <person name="Futagami T."/>
            <person name="Toyoda A."/>
            <person name="Takaki Y."/>
            <person name="Nishi S."/>
            <person name="Hori S."/>
            <person name="Arai W."/>
            <person name="Tsubouchi T."/>
            <person name="Morono Y."/>
            <person name="Uchiyama I."/>
            <person name="Ito T."/>
            <person name="Fujiyama A."/>
            <person name="Inagaki F."/>
            <person name="Takami H."/>
        </authorList>
    </citation>
    <scope>NUCLEOTIDE SEQUENCE</scope>
    <source>
        <strain evidence="1">Expedition CK06-06</strain>
    </source>
</reference>
<evidence type="ECO:0008006" key="2">
    <source>
        <dbReference type="Google" id="ProtNLM"/>
    </source>
</evidence>